<proteinExistence type="predicted"/>
<dbReference type="Proteomes" id="UP000193467">
    <property type="component" value="Unassembled WGS sequence"/>
</dbReference>
<dbReference type="EMBL" id="MCGR01000063">
    <property type="protein sequence ID" value="ORY66639.1"/>
    <property type="molecule type" value="Genomic_DNA"/>
</dbReference>
<keyword evidence="2" id="KW-1185">Reference proteome</keyword>
<name>A0A1Y2E527_9BASI</name>
<reference evidence="1 2" key="1">
    <citation type="submission" date="2016-07" db="EMBL/GenBank/DDBJ databases">
        <title>Pervasive Adenine N6-methylation of Active Genes in Fungi.</title>
        <authorList>
            <consortium name="DOE Joint Genome Institute"/>
            <person name="Mondo S.J."/>
            <person name="Dannebaum R.O."/>
            <person name="Kuo R.C."/>
            <person name="Labutti K."/>
            <person name="Haridas S."/>
            <person name="Kuo A."/>
            <person name="Salamov A."/>
            <person name="Ahrendt S.R."/>
            <person name="Lipzen A."/>
            <person name="Sullivan W."/>
            <person name="Andreopoulos W.B."/>
            <person name="Clum A."/>
            <person name="Lindquist E."/>
            <person name="Daum C."/>
            <person name="Ramamoorthy G.K."/>
            <person name="Gryganskyi A."/>
            <person name="Culley D."/>
            <person name="Magnuson J.K."/>
            <person name="James T.Y."/>
            <person name="O'Malley M.A."/>
            <person name="Stajich J.E."/>
            <person name="Spatafora J.W."/>
            <person name="Visel A."/>
            <person name="Grigoriev I.V."/>
        </authorList>
    </citation>
    <scope>NUCLEOTIDE SEQUENCE [LARGE SCALE GENOMIC DNA]</scope>
    <source>
        <strain evidence="1 2">62-1032</strain>
    </source>
</reference>
<protein>
    <recommendedName>
        <fullName evidence="3">F-box domain-containing protein</fullName>
    </recommendedName>
</protein>
<organism evidence="1 2">
    <name type="scientific">Leucosporidium creatinivorum</name>
    <dbReference type="NCBI Taxonomy" id="106004"/>
    <lineage>
        <taxon>Eukaryota</taxon>
        <taxon>Fungi</taxon>
        <taxon>Dikarya</taxon>
        <taxon>Basidiomycota</taxon>
        <taxon>Pucciniomycotina</taxon>
        <taxon>Microbotryomycetes</taxon>
        <taxon>Leucosporidiales</taxon>
        <taxon>Leucosporidium</taxon>
    </lineage>
</organism>
<evidence type="ECO:0008006" key="3">
    <source>
        <dbReference type="Google" id="ProtNLM"/>
    </source>
</evidence>
<accession>A0A1Y2E527</accession>
<dbReference type="AlphaFoldDB" id="A0A1Y2E527"/>
<evidence type="ECO:0000313" key="1">
    <source>
        <dbReference type="EMBL" id="ORY66639.1"/>
    </source>
</evidence>
<dbReference type="InParanoid" id="A0A1Y2E527"/>
<gene>
    <name evidence="1" type="ORF">BCR35DRAFT_308500</name>
</gene>
<evidence type="ECO:0000313" key="2">
    <source>
        <dbReference type="Proteomes" id="UP000193467"/>
    </source>
</evidence>
<comment type="caution">
    <text evidence="1">The sequence shown here is derived from an EMBL/GenBank/DDBJ whole genome shotgun (WGS) entry which is preliminary data.</text>
</comment>
<sequence>MVVPPLPVEIVEHIIKQSLPPLRFSTFNKRYRLLRKFSLVDSRWRVLAQRELGRHVLVKNGQSRSLADERAGFPEYLKHTKSFWGRSSIEDERHNVGMATYRLLKAHEGVEELCLSYIPTLDCLLLAAQHLRAFTGNCVDLELDSSIPPLPLLTYISLVDPLLARYTSAWSRLLNPTTLPSLRSLKLLRLDEVDFIHGADSSNEEINTIIQPLLSLAARLEVFAIFERDEQAVANRLTTEDWKRFVELQHLTIGRRSTALSTWINSPDSIPPRLKTLVILDLGDGGDRDEVYEELRGVVAKWRGEGRRQLVIKHKVAVEKVDAGAVTGARESLLRSAKEREIVVREVLANGSFDDWQTFFDVWWVLPLVLSSRSS</sequence>